<dbReference type="EMBL" id="JADOGI010000192">
    <property type="protein sequence ID" value="MBF8192091.1"/>
    <property type="molecule type" value="Genomic_DNA"/>
</dbReference>
<dbReference type="AlphaFoldDB" id="A0A931AFW2"/>
<keyword evidence="2" id="KW-1185">Reference proteome</keyword>
<protein>
    <submittedName>
        <fullName evidence="1">Uncharacterized protein</fullName>
    </submittedName>
</protein>
<dbReference type="Proteomes" id="UP000605361">
    <property type="component" value="Unassembled WGS sequence"/>
</dbReference>
<gene>
    <name evidence="1" type="ORF">ITP53_41715</name>
</gene>
<reference evidence="1" key="1">
    <citation type="submission" date="2020-11" db="EMBL/GenBank/DDBJ databases">
        <title>Whole-genome analyses of Nonomuraea sp. K274.</title>
        <authorList>
            <person name="Veyisoglu A."/>
        </authorList>
    </citation>
    <scope>NUCLEOTIDE SEQUENCE</scope>
    <source>
        <strain evidence="1">K274</strain>
    </source>
</reference>
<evidence type="ECO:0000313" key="2">
    <source>
        <dbReference type="Proteomes" id="UP000605361"/>
    </source>
</evidence>
<dbReference type="RefSeq" id="WP_195900994.1">
    <property type="nucleotide sequence ID" value="NZ_JADOGI010000192.1"/>
</dbReference>
<comment type="caution">
    <text evidence="1">The sequence shown here is derived from an EMBL/GenBank/DDBJ whole genome shotgun (WGS) entry which is preliminary data.</text>
</comment>
<name>A0A931AFW2_9ACTN</name>
<proteinExistence type="predicted"/>
<sequence length="98" mass="10901">MGIKEYQYTPELVEAVQVEGAEVETIVAWVNKYSKLQGVVGRTAIRGRSAEYVGIQTPEGMRRAYLGDYVCHDGAGAFWPEQKSIFERRFALLASAGE</sequence>
<evidence type="ECO:0000313" key="1">
    <source>
        <dbReference type="EMBL" id="MBF8192091.1"/>
    </source>
</evidence>
<accession>A0A931AFW2</accession>
<organism evidence="1 2">
    <name type="scientific">Nonomuraea cypriaca</name>
    <dbReference type="NCBI Taxonomy" id="1187855"/>
    <lineage>
        <taxon>Bacteria</taxon>
        <taxon>Bacillati</taxon>
        <taxon>Actinomycetota</taxon>
        <taxon>Actinomycetes</taxon>
        <taxon>Streptosporangiales</taxon>
        <taxon>Streptosporangiaceae</taxon>
        <taxon>Nonomuraea</taxon>
    </lineage>
</organism>